<evidence type="ECO:0000256" key="1">
    <source>
        <dbReference type="ARBA" id="ARBA00000085"/>
    </source>
</evidence>
<keyword evidence="4" id="KW-0597">Phosphoprotein</keyword>
<evidence type="ECO:0000259" key="11">
    <source>
        <dbReference type="PROSITE" id="PS50112"/>
    </source>
</evidence>
<proteinExistence type="inferred from homology"/>
<feature type="domain" description="PAC" evidence="12">
    <location>
        <begin position="152"/>
        <end position="204"/>
    </location>
</feature>
<evidence type="ECO:0000313" key="13">
    <source>
        <dbReference type="EMBL" id="WNZ27228.1"/>
    </source>
</evidence>
<dbReference type="PROSITE" id="PS50109">
    <property type="entry name" value="HIS_KIN"/>
    <property type="match status" value="1"/>
</dbReference>
<dbReference type="RefSeq" id="WP_316436873.1">
    <property type="nucleotide sequence ID" value="NZ_CP053587.1"/>
</dbReference>
<evidence type="ECO:0000256" key="4">
    <source>
        <dbReference type="ARBA" id="ARBA00022553"/>
    </source>
</evidence>
<dbReference type="Gene3D" id="3.30.565.10">
    <property type="entry name" value="Histidine kinase-like ATPase, C-terminal domain"/>
    <property type="match status" value="1"/>
</dbReference>
<dbReference type="EMBL" id="CP053587">
    <property type="protein sequence ID" value="WNZ27228.1"/>
    <property type="molecule type" value="Genomic_DNA"/>
</dbReference>
<dbReference type="InterPro" id="IPR003594">
    <property type="entry name" value="HATPase_dom"/>
</dbReference>
<evidence type="ECO:0000256" key="6">
    <source>
        <dbReference type="ARBA" id="ARBA00022777"/>
    </source>
</evidence>
<dbReference type="SMART" id="SM00388">
    <property type="entry name" value="HisKA"/>
    <property type="match status" value="1"/>
</dbReference>
<dbReference type="Gene3D" id="1.10.287.130">
    <property type="match status" value="1"/>
</dbReference>
<dbReference type="InterPro" id="IPR013767">
    <property type="entry name" value="PAS_fold"/>
</dbReference>
<keyword evidence="6" id="KW-0418">Kinase</keyword>
<dbReference type="EC" id="2.7.13.3" evidence="3"/>
<dbReference type="CDD" id="cd00130">
    <property type="entry name" value="PAS"/>
    <property type="match status" value="1"/>
</dbReference>
<feature type="domain" description="PAS" evidence="11">
    <location>
        <begin position="79"/>
        <end position="149"/>
    </location>
</feature>
<dbReference type="CDD" id="cd16922">
    <property type="entry name" value="HATPase_EvgS-ArcB-TorS-like"/>
    <property type="match status" value="1"/>
</dbReference>
<evidence type="ECO:0000259" key="10">
    <source>
        <dbReference type="PROSITE" id="PS50109"/>
    </source>
</evidence>
<dbReference type="PANTHER" id="PTHR43047:SF64">
    <property type="entry name" value="HISTIDINE KINASE CONTAINING CHEY-HOMOLOGOUS RECEIVER DOMAIN AND PAS DOMAIN-RELATED"/>
    <property type="match status" value="1"/>
</dbReference>
<accession>A0AA97ASL3</accession>
<dbReference type="Gene3D" id="3.30.450.20">
    <property type="entry name" value="PAS domain"/>
    <property type="match status" value="1"/>
</dbReference>
<dbReference type="InterPro" id="IPR036097">
    <property type="entry name" value="HisK_dim/P_sf"/>
</dbReference>
<protein>
    <recommendedName>
        <fullName evidence="8">Circadian input-output histidine kinase CikA</fullName>
        <ecNumber evidence="3">2.7.13.3</ecNumber>
    </recommendedName>
</protein>
<dbReference type="InterPro" id="IPR036890">
    <property type="entry name" value="HATPase_C_sf"/>
</dbReference>
<evidence type="ECO:0000256" key="3">
    <source>
        <dbReference type="ARBA" id="ARBA00012438"/>
    </source>
</evidence>
<dbReference type="InterPro" id="IPR000700">
    <property type="entry name" value="PAS-assoc_C"/>
</dbReference>
<dbReference type="CDD" id="cd00082">
    <property type="entry name" value="HisKA"/>
    <property type="match status" value="1"/>
</dbReference>
<evidence type="ECO:0000256" key="8">
    <source>
        <dbReference type="ARBA" id="ARBA00074306"/>
    </source>
</evidence>
<dbReference type="GO" id="GO:0000155">
    <property type="term" value="F:phosphorelay sensor kinase activity"/>
    <property type="evidence" value="ECO:0007669"/>
    <property type="project" value="InterPro"/>
</dbReference>
<dbReference type="SUPFAM" id="SSF55785">
    <property type="entry name" value="PYP-like sensor domain (PAS domain)"/>
    <property type="match status" value="1"/>
</dbReference>
<keyword evidence="5" id="KW-0808">Transferase</keyword>
<dbReference type="InterPro" id="IPR000014">
    <property type="entry name" value="PAS"/>
</dbReference>
<evidence type="ECO:0000256" key="5">
    <source>
        <dbReference type="ARBA" id="ARBA00022679"/>
    </source>
</evidence>
<dbReference type="Pfam" id="PF02518">
    <property type="entry name" value="HATPase_c"/>
    <property type="match status" value="1"/>
</dbReference>
<gene>
    <name evidence="13" type="ORF">HJG54_30490</name>
</gene>
<sequence length="451" mass="51598">MYTEDDENHTVFTQHIQAVQERTQALYQNASELPWRQPQLVLDCLQELWLALEELQVAEEELRQQHDALLEAQHAIEAERQRYQELFEFAPDGYLVTDLHGTVREANQAAASLFHISSNRLVGKPLINFVPDGQRRAFRKMLNQLPTVNRVQEWELVLCGRDGEPFDAALTVETVRIPAGEATALRWLVRDITLRKQAEEQLRQVQLQNLQLLEADRLRSQFMATISHELRTPMNAILGFSELLLRQFHRRHDVQLIPMVEPIFRNGRHLLTLIEEMLDFSKLKAERLELQLESFDLVEFVTQTVEELRPLASQKALNLTVKSTESHLAITNDPTRLRQVMINLLSNAIKFTDVGGITVEVGELPLERVRVTVQDTGIGIAPEDQSQIFREFWQVNQTTTRKQGGTGLGLAIVYALVKLMQGNIAVESELGRGTTFRIDLPRWVVSASAHE</sequence>
<dbReference type="SUPFAM" id="SSF55874">
    <property type="entry name" value="ATPase domain of HSP90 chaperone/DNA topoisomerase II/histidine kinase"/>
    <property type="match status" value="1"/>
</dbReference>
<dbReference type="SMART" id="SM00387">
    <property type="entry name" value="HATPase_c"/>
    <property type="match status" value="1"/>
</dbReference>
<dbReference type="Pfam" id="PF00512">
    <property type="entry name" value="HisKA"/>
    <property type="match status" value="1"/>
</dbReference>
<dbReference type="PANTHER" id="PTHR43047">
    <property type="entry name" value="TWO-COMPONENT HISTIDINE PROTEIN KINASE"/>
    <property type="match status" value="1"/>
</dbReference>
<keyword evidence="7" id="KW-0902">Two-component regulatory system</keyword>
<keyword evidence="9" id="KW-0175">Coiled coil</keyword>
<organism evidence="13">
    <name type="scientific">Leptolyngbya sp. NK1-12</name>
    <dbReference type="NCBI Taxonomy" id="2547451"/>
    <lineage>
        <taxon>Bacteria</taxon>
        <taxon>Bacillati</taxon>
        <taxon>Cyanobacteriota</taxon>
        <taxon>Cyanophyceae</taxon>
        <taxon>Leptolyngbyales</taxon>
        <taxon>Leptolyngbyaceae</taxon>
        <taxon>Leptolyngbya group</taxon>
        <taxon>Leptolyngbya</taxon>
    </lineage>
</organism>
<dbReference type="PROSITE" id="PS50112">
    <property type="entry name" value="PAS"/>
    <property type="match status" value="1"/>
</dbReference>
<feature type="coiled-coil region" evidence="9">
    <location>
        <begin position="52"/>
        <end position="79"/>
    </location>
</feature>
<evidence type="ECO:0000256" key="7">
    <source>
        <dbReference type="ARBA" id="ARBA00023012"/>
    </source>
</evidence>
<comment type="catalytic activity">
    <reaction evidence="1">
        <text>ATP + protein L-histidine = ADP + protein N-phospho-L-histidine.</text>
        <dbReference type="EC" id="2.7.13.3"/>
    </reaction>
</comment>
<dbReference type="PRINTS" id="PR00344">
    <property type="entry name" value="BCTRLSENSOR"/>
</dbReference>
<dbReference type="AlphaFoldDB" id="A0AA97ASL3"/>
<evidence type="ECO:0000259" key="12">
    <source>
        <dbReference type="PROSITE" id="PS50113"/>
    </source>
</evidence>
<feature type="domain" description="Histidine kinase" evidence="10">
    <location>
        <begin position="225"/>
        <end position="444"/>
    </location>
</feature>
<dbReference type="InterPro" id="IPR035965">
    <property type="entry name" value="PAS-like_dom_sf"/>
</dbReference>
<dbReference type="InterPro" id="IPR003661">
    <property type="entry name" value="HisK_dim/P_dom"/>
</dbReference>
<dbReference type="PROSITE" id="PS50113">
    <property type="entry name" value="PAC"/>
    <property type="match status" value="1"/>
</dbReference>
<dbReference type="NCBIfam" id="TIGR00229">
    <property type="entry name" value="sensory_box"/>
    <property type="match status" value="1"/>
</dbReference>
<reference evidence="13" key="1">
    <citation type="submission" date="2020-05" db="EMBL/GenBank/DDBJ databases">
        <authorList>
            <person name="Zhu T."/>
            <person name="Keshari N."/>
            <person name="Lu X."/>
        </authorList>
    </citation>
    <scope>NUCLEOTIDE SEQUENCE</scope>
    <source>
        <strain evidence="13">NK1-12</strain>
    </source>
</reference>
<comment type="similarity">
    <text evidence="2">In the N-terminal section; belongs to the phytochrome family.</text>
</comment>
<evidence type="ECO:0000256" key="2">
    <source>
        <dbReference type="ARBA" id="ARBA00006402"/>
    </source>
</evidence>
<evidence type="ECO:0000256" key="9">
    <source>
        <dbReference type="SAM" id="Coils"/>
    </source>
</evidence>
<dbReference type="InterPro" id="IPR005467">
    <property type="entry name" value="His_kinase_dom"/>
</dbReference>
<dbReference type="SMART" id="SM00091">
    <property type="entry name" value="PAS"/>
    <property type="match status" value="1"/>
</dbReference>
<name>A0AA97ASL3_9CYAN</name>
<dbReference type="SUPFAM" id="SSF47384">
    <property type="entry name" value="Homodimeric domain of signal transducing histidine kinase"/>
    <property type="match status" value="1"/>
</dbReference>
<dbReference type="Pfam" id="PF00989">
    <property type="entry name" value="PAS"/>
    <property type="match status" value="1"/>
</dbReference>
<dbReference type="GO" id="GO:0006355">
    <property type="term" value="P:regulation of DNA-templated transcription"/>
    <property type="evidence" value="ECO:0007669"/>
    <property type="project" value="InterPro"/>
</dbReference>
<dbReference type="FunFam" id="3.30.565.10:FF:000010">
    <property type="entry name" value="Sensor histidine kinase RcsC"/>
    <property type="match status" value="1"/>
</dbReference>
<dbReference type="InterPro" id="IPR004358">
    <property type="entry name" value="Sig_transdc_His_kin-like_C"/>
</dbReference>